<dbReference type="InterPro" id="IPR041490">
    <property type="entry name" value="KstR2_TetR_C"/>
</dbReference>
<dbReference type="GO" id="GO:0003700">
    <property type="term" value="F:DNA-binding transcription factor activity"/>
    <property type="evidence" value="ECO:0007669"/>
    <property type="project" value="TreeGrafter"/>
</dbReference>
<dbReference type="InterPro" id="IPR009057">
    <property type="entry name" value="Homeodomain-like_sf"/>
</dbReference>
<dbReference type="PANTHER" id="PTHR30055">
    <property type="entry name" value="HTH-TYPE TRANSCRIPTIONAL REGULATOR RUTR"/>
    <property type="match status" value="1"/>
</dbReference>
<evidence type="ECO:0000313" key="7">
    <source>
        <dbReference type="EMBL" id="NYG57177.1"/>
    </source>
</evidence>
<dbReference type="Pfam" id="PF00440">
    <property type="entry name" value="TetR_N"/>
    <property type="match status" value="1"/>
</dbReference>
<evidence type="ECO:0000313" key="8">
    <source>
        <dbReference type="Proteomes" id="UP000540656"/>
    </source>
</evidence>
<dbReference type="InterPro" id="IPR050109">
    <property type="entry name" value="HTH-type_TetR-like_transc_reg"/>
</dbReference>
<comment type="caution">
    <text evidence="7">The sequence shown here is derived from an EMBL/GenBank/DDBJ whole genome shotgun (WGS) entry which is preliminary data.</text>
</comment>
<dbReference type="RefSeq" id="WP_179500489.1">
    <property type="nucleotide sequence ID" value="NZ_JACCAA010000001.1"/>
</dbReference>
<dbReference type="PANTHER" id="PTHR30055:SF175">
    <property type="entry name" value="HTH-TYPE TRANSCRIPTIONAL REPRESSOR KSTR2"/>
    <property type="match status" value="1"/>
</dbReference>
<dbReference type="InterPro" id="IPR001647">
    <property type="entry name" value="HTH_TetR"/>
</dbReference>
<dbReference type="EMBL" id="JACCAA010000001">
    <property type="protein sequence ID" value="NYG57177.1"/>
    <property type="molecule type" value="Genomic_DNA"/>
</dbReference>
<gene>
    <name evidence="7" type="ORF">BJ980_000100</name>
</gene>
<evidence type="ECO:0000256" key="1">
    <source>
        <dbReference type="ARBA" id="ARBA00022491"/>
    </source>
</evidence>
<dbReference type="Pfam" id="PF17932">
    <property type="entry name" value="TetR_C_24"/>
    <property type="match status" value="1"/>
</dbReference>
<keyword evidence="2" id="KW-0805">Transcription regulation</keyword>
<accession>A0A7Y9UNH4</accession>
<evidence type="ECO:0000256" key="2">
    <source>
        <dbReference type="ARBA" id="ARBA00023015"/>
    </source>
</evidence>
<evidence type="ECO:0000256" key="5">
    <source>
        <dbReference type="PROSITE-ProRule" id="PRU00335"/>
    </source>
</evidence>
<name>A0A7Y9UNH4_9ACTN</name>
<evidence type="ECO:0000256" key="3">
    <source>
        <dbReference type="ARBA" id="ARBA00023125"/>
    </source>
</evidence>
<dbReference type="PRINTS" id="PR00455">
    <property type="entry name" value="HTHTETR"/>
</dbReference>
<evidence type="ECO:0000259" key="6">
    <source>
        <dbReference type="PROSITE" id="PS50977"/>
    </source>
</evidence>
<dbReference type="PROSITE" id="PS50977">
    <property type="entry name" value="HTH_TETR_2"/>
    <property type="match status" value="1"/>
</dbReference>
<dbReference type="Proteomes" id="UP000540656">
    <property type="component" value="Unassembled WGS sequence"/>
</dbReference>
<dbReference type="SUPFAM" id="SSF46689">
    <property type="entry name" value="Homeodomain-like"/>
    <property type="match status" value="1"/>
</dbReference>
<keyword evidence="1" id="KW-0678">Repressor</keyword>
<proteinExistence type="predicted"/>
<feature type="domain" description="HTH tetR-type" evidence="6">
    <location>
        <begin position="4"/>
        <end position="64"/>
    </location>
</feature>
<feature type="DNA-binding region" description="H-T-H motif" evidence="5">
    <location>
        <begin position="27"/>
        <end position="46"/>
    </location>
</feature>
<dbReference type="Gene3D" id="1.10.357.10">
    <property type="entry name" value="Tetracycline Repressor, domain 2"/>
    <property type="match status" value="1"/>
</dbReference>
<sequence>MPRPSRWDDVVSAAARVFSEKGFGGASLEDVANEVGMLKGSLYNYIKSKEDLLFAIVRPNAEELLDRTRKLKEADLPASEKLRQIAEIHFEIIDRQLPYVTVYVQEIAGKGLSPEWTAMDREYLTLVADVIAEGIEEGDFAESTDARMSARALIGALNWATRWYQPGGPAQARAVAGQLAGIFLGGLLARRRG</sequence>
<reference evidence="7 8" key="1">
    <citation type="submission" date="2020-07" db="EMBL/GenBank/DDBJ databases">
        <title>Sequencing the genomes of 1000 actinobacteria strains.</title>
        <authorList>
            <person name="Klenk H.-P."/>
        </authorList>
    </citation>
    <scope>NUCLEOTIDE SEQUENCE [LARGE SCALE GENOMIC DNA]</scope>
    <source>
        <strain evidence="7 8">DSM 23819</strain>
    </source>
</reference>
<protein>
    <submittedName>
        <fullName evidence="7">AcrR family transcriptional regulator</fullName>
    </submittedName>
</protein>
<dbReference type="Gene3D" id="1.10.10.60">
    <property type="entry name" value="Homeodomain-like"/>
    <property type="match status" value="1"/>
</dbReference>
<keyword evidence="3 5" id="KW-0238">DNA-binding</keyword>
<organism evidence="7 8">
    <name type="scientific">Nocardioides daedukensis</name>
    <dbReference type="NCBI Taxonomy" id="634462"/>
    <lineage>
        <taxon>Bacteria</taxon>
        <taxon>Bacillati</taxon>
        <taxon>Actinomycetota</taxon>
        <taxon>Actinomycetes</taxon>
        <taxon>Propionibacteriales</taxon>
        <taxon>Nocardioidaceae</taxon>
        <taxon>Nocardioides</taxon>
    </lineage>
</organism>
<dbReference type="InterPro" id="IPR036271">
    <property type="entry name" value="Tet_transcr_reg_TetR-rel_C_sf"/>
</dbReference>
<keyword evidence="8" id="KW-1185">Reference proteome</keyword>
<dbReference type="GO" id="GO:0000976">
    <property type="term" value="F:transcription cis-regulatory region binding"/>
    <property type="evidence" value="ECO:0007669"/>
    <property type="project" value="TreeGrafter"/>
</dbReference>
<keyword evidence="4" id="KW-0804">Transcription</keyword>
<evidence type="ECO:0000256" key="4">
    <source>
        <dbReference type="ARBA" id="ARBA00023163"/>
    </source>
</evidence>
<dbReference type="AlphaFoldDB" id="A0A7Y9UNH4"/>
<dbReference type="SUPFAM" id="SSF48498">
    <property type="entry name" value="Tetracyclin repressor-like, C-terminal domain"/>
    <property type="match status" value="1"/>
</dbReference>